<dbReference type="PANTHER" id="PTHR31286">
    <property type="entry name" value="GLYCINE-RICH CELL WALL STRUCTURAL PROTEIN 1.8-LIKE"/>
    <property type="match status" value="1"/>
</dbReference>
<sequence length="449" mass="49538">MPRGLYSIDVAATFEVPLTAVGDLHKLINDIETLDAIGTICKLIQADNNNADVIPCKVSHVDYSINLIVDESTKPSDPIIQSVDINTKSTSYAGAAGVSAKDQPKVNSNFRTLVANPVFDGVNISIPCKVVEKVSTCFKHTLCGYFIGKRMAFLVDEYYARNKWAKHGLKRIMMNSKGFFFFKFNSRAGLEAVLEGGPWLIRKSPIIPIQVFEEDGISLIYTFIGKLVILDSYTSSMCNESWVRSSFTRCRIEVNSEADLLDIVTISIPSLSEDGFTKETVRDEYEWRPPRCDIYKIFGHVHDHCPKKVVSPPIVTTSNVVTTTIEKTNDGFQMVGKKKKRKGKSKSTNGGQFVCPSVKQNVRYEPKATTSTPKKGVTNVGNTSQLASMLKTTGYSSKKDNLSMSNSFSALNDEEEDDEEDVQNVYNESTNLLQNTKAGGSSSFTATAG</sequence>
<evidence type="ECO:0000259" key="2">
    <source>
        <dbReference type="Pfam" id="PF14111"/>
    </source>
</evidence>
<evidence type="ECO:0000313" key="3">
    <source>
        <dbReference type="EMBL" id="GJT06226.1"/>
    </source>
</evidence>
<dbReference type="Pfam" id="PF14111">
    <property type="entry name" value="DUF4283"/>
    <property type="match status" value="1"/>
</dbReference>
<feature type="compositionally biased region" description="Polar residues" evidence="1">
    <location>
        <begin position="424"/>
        <end position="449"/>
    </location>
</feature>
<reference evidence="3" key="1">
    <citation type="journal article" date="2022" name="Int. J. Mol. Sci.">
        <title>Draft Genome of Tanacetum Coccineum: Genomic Comparison of Closely Related Tanacetum-Family Plants.</title>
        <authorList>
            <person name="Yamashiro T."/>
            <person name="Shiraishi A."/>
            <person name="Nakayama K."/>
            <person name="Satake H."/>
        </authorList>
    </citation>
    <scope>NUCLEOTIDE SEQUENCE</scope>
</reference>
<protein>
    <submittedName>
        <fullName evidence="3">Zinc knuckle CX2CX4HX4C containing protein</fullName>
    </submittedName>
</protein>
<accession>A0ABQ5AYL8</accession>
<feature type="compositionally biased region" description="Acidic residues" evidence="1">
    <location>
        <begin position="412"/>
        <end position="422"/>
    </location>
</feature>
<keyword evidence="4" id="KW-1185">Reference proteome</keyword>
<evidence type="ECO:0000313" key="4">
    <source>
        <dbReference type="Proteomes" id="UP001151760"/>
    </source>
</evidence>
<dbReference type="InterPro" id="IPR025558">
    <property type="entry name" value="DUF4283"/>
</dbReference>
<comment type="caution">
    <text evidence="3">The sequence shown here is derived from an EMBL/GenBank/DDBJ whole genome shotgun (WGS) entry which is preliminary data.</text>
</comment>
<dbReference type="Proteomes" id="UP001151760">
    <property type="component" value="Unassembled WGS sequence"/>
</dbReference>
<dbReference type="InterPro" id="IPR040256">
    <property type="entry name" value="At4g02000-like"/>
</dbReference>
<name>A0ABQ5AYL8_9ASTR</name>
<dbReference type="PANTHER" id="PTHR31286:SF99">
    <property type="entry name" value="DUF4283 DOMAIN-CONTAINING PROTEIN"/>
    <property type="match status" value="1"/>
</dbReference>
<feature type="region of interest" description="Disordered" evidence="1">
    <location>
        <begin position="407"/>
        <end position="449"/>
    </location>
</feature>
<dbReference type="EMBL" id="BQNB010012650">
    <property type="protein sequence ID" value="GJT06226.1"/>
    <property type="molecule type" value="Genomic_DNA"/>
</dbReference>
<feature type="domain" description="DUF4283" evidence="2">
    <location>
        <begin position="138"/>
        <end position="207"/>
    </location>
</feature>
<reference evidence="3" key="2">
    <citation type="submission" date="2022-01" db="EMBL/GenBank/DDBJ databases">
        <authorList>
            <person name="Yamashiro T."/>
            <person name="Shiraishi A."/>
            <person name="Satake H."/>
            <person name="Nakayama K."/>
        </authorList>
    </citation>
    <scope>NUCLEOTIDE SEQUENCE</scope>
</reference>
<evidence type="ECO:0000256" key="1">
    <source>
        <dbReference type="SAM" id="MobiDB-lite"/>
    </source>
</evidence>
<proteinExistence type="predicted"/>
<gene>
    <name evidence="3" type="ORF">Tco_0840688</name>
</gene>
<organism evidence="3 4">
    <name type="scientific">Tanacetum coccineum</name>
    <dbReference type="NCBI Taxonomy" id="301880"/>
    <lineage>
        <taxon>Eukaryota</taxon>
        <taxon>Viridiplantae</taxon>
        <taxon>Streptophyta</taxon>
        <taxon>Embryophyta</taxon>
        <taxon>Tracheophyta</taxon>
        <taxon>Spermatophyta</taxon>
        <taxon>Magnoliopsida</taxon>
        <taxon>eudicotyledons</taxon>
        <taxon>Gunneridae</taxon>
        <taxon>Pentapetalae</taxon>
        <taxon>asterids</taxon>
        <taxon>campanulids</taxon>
        <taxon>Asterales</taxon>
        <taxon>Asteraceae</taxon>
        <taxon>Asteroideae</taxon>
        <taxon>Anthemideae</taxon>
        <taxon>Anthemidinae</taxon>
        <taxon>Tanacetum</taxon>
    </lineage>
</organism>